<name>A0AAU9QJJ5_9VIBR</name>
<dbReference type="GO" id="GO:0005829">
    <property type="term" value="C:cytosol"/>
    <property type="evidence" value="ECO:0007669"/>
    <property type="project" value="TreeGrafter"/>
</dbReference>
<dbReference type="SMART" id="SM00342">
    <property type="entry name" value="HTH_ARAC"/>
    <property type="match status" value="1"/>
</dbReference>
<protein>
    <submittedName>
        <fullName evidence="5">HTH araC/xylS-type domain-containing protein</fullName>
    </submittedName>
</protein>
<dbReference type="PROSITE" id="PS00041">
    <property type="entry name" value="HTH_ARAC_FAMILY_1"/>
    <property type="match status" value="1"/>
</dbReference>
<dbReference type="PROSITE" id="PS01124">
    <property type="entry name" value="HTH_ARAC_FAMILY_2"/>
    <property type="match status" value="1"/>
</dbReference>
<dbReference type="InterPro" id="IPR018060">
    <property type="entry name" value="HTH_AraC"/>
</dbReference>
<dbReference type="InterPro" id="IPR018062">
    <property type="entry name" value="HTH_AraC-typ_CS"/>
</dbReference>
<dbReference type="EMBL" id="CAKMUD010000071">
    <property type="protein sequence ID" value="CAH1583559.1"/>
    <property type="molecule type" value="Genomic_DNA"/>
</dbReference>
<sequence>MNHKKSVFDNALSVHAGWAKLLKPVGGQSLVETIGYNDEDRLNVQDLRSVLYHAYQQDGTPIMLANIAEAVESLTFGCFSTALWTARDLDNLLSVLQEYVIVLSAPVRLVYKRDRQGNAELWVMDTESLGHDSKVSYLGITLFIAVVIKIIHKVLRDSKVTMEVCLIEHRYREEENALLEKAMRCTIVEGSPIRKLVIPKRFLHIPLLYSDKNLHFSCVNLLREEAERLSKDDLILQIYHFLNKQSNLADINGRAIADALNLNLRTLNRHLSQQNTSYRGVVEKYKLEKALHLLDAGKVNMTEIAYQLGFSDLSTFSRAFKRWTGVSPMSIRQGAKTKDAGL</sequence>
<comment type="caution">
    <text evidence="5">The sequence shown here is derived from an EMBL/GenBank/DDBJ whole genome shotgun (WGS) entry which is preliminary data.</text>
</comment>
<dbReference type="GO" id="GO:0003700">
    <property type="term" value="F:DNA-binding transcription factor activity"/>
    <property type="evidence" value="ECO:0007669"/>
    <property type="project" value="InterPro"/>
</dbReference>
<evidence type="ECO:0000313" key="5">
    <source>
        <dbReference type="EMBL" id="CAH1583559.1"/>
    </source>
</evidence>
<accession>A0AAU9QJJ5</accession>
<dbReference type="PRINTS" id="PR00032">
    <property type="entry name" value="HTHARAC"/>
</dbReference>
<feature type="domain" description="HTH araC/xylS-type" evidence="4">
    <location>
        <begin position="236"/>
        <end position="334"/>
    </location>
</feature>
<dbReference type="SUPFAM" id="SSF46689">
    <property type="entry name" value="Homeodomain-like"/>
    <property type="match status" value="1"/>
</dbReference>
<dbReference type="PANTHER" id="PTHR47894:SF1">
    <property type="entry name" value="HTH-TYPE TRANSCRIPTIONAL REGULATOR VQSM"/>
    <property type="match status" value="1"/>
</dbReference>
<keyword evidence="2" id="KW-0238">DNA-binding</keyword>
<dbReference type="RefSeq" id="WP_409589645.1">
    <property type="nucleotide sequence ID" value="NZ_CAKMTZ010000093.1"/>
</dbReference>
<organism evidence="5 6">
    <name type="scientific">Vibrio jasicida</name>
    <dbReference type="NCBI Taxonomy" id="766224"/>
    <lineage>
        <taxon>Bacteria</taxon>
        <taxon>Pseudomonadati</taxon>
        <taxon>Pseudomonadota</taxon>
        <taxon>Gammaproteobacteria</taxon>
        <taxon>Vibrionales</taxon>
        <taxon>Vibrionaceae</taxon>
        <taxon>Vibrio</taxon>
    </lineage>
</organism>
<evidence type="ECO:0000313" key="6">
    <source>
        <dbReference type="Proteomes" id="UP001295462"/>
    </source>
</evidence>
<gene>
    <name evidence="5" type="ORF">THF1A12_190102</name>
</gene>
<dbReference type="Gene3D" id="1.10.10.60">
    <property type="entry name" value="Homeodomain-like"/>
    <property type="match status" value="1"/>
</dbReference>
<dbReference type="AlphaFoldDB" id="A0AAU9QJJ5"/>
<dbReference type="PANTHER" id="PTHR47894">
    <property type="entry name" value="HTH-TYPE TRANSCRIPTIONAL REGULATOR GADX"/>
    <property type="match status" value="1"/>
</dbReference>
<evidence type="ECO:0000256" key="3">
    <source>
        <dbReference type="ARBA" id="ARBA00023163"/>
    </source>
</evidence>
<proteinExistence type="predicted"/>
<dbReference type="Proteomes" id="UP001295462">
    <property type="component" value="Unassembled WGS sequence"/>
</dbReference>
<dbReference type="InterPro" id="IPR020449">
    <property type="entry name" value="Tscrpt_reg_AraC-type_HTH"/>
</dbReference>
<dbReference type="GO" id="GO:0000976">
    <property type="term" value="F:transcription cis-regulatory region binding"/>
    <property type="evidence" value="ECO:0007669"/>
    <property type="project" value="TreeGrafter"/>
</dbReference>
<evidence type="ECO:0000256" key="1">
    <source>
        <dbReference type="ARBA" id="ARBA00023015"/>
    </source>
</evidence>
<dbReference type="Pfam" id="PF12833">
    <property type="entry name" value="HTH_18"/>
    <property type="match status" value="1"/>
</dbReference>
<keyword evidence="1" id="KW-0805">Transcription regulation</keyword>
<evidence type="ECO:0000259" key="4">
    <source>
        <dbReference type="PROSITE" id="PS01124"/>
    </source>
</evidence>
<evidence type="ECO:0000256" key="2">
    <source>
        <dbReference type="ARBA" id="ARBA00023125"/>
    </source>
</evidence>
<reference evidence="5" key="1">
    <citation type="submission" date="2022-01" db="EMBL/GenBank/DDBJ databases">
        <authorList>
            <person name="Lagorce A."/>
        </authorList>
    </citation>
    <scope>NUCLEOTIDE SEQUENCE</scope>
    <source>
        <strain evidence="5">Th15_F1_A12</strain>
    </source>
</reference>
<dbReference type="InterPro" id="IPR009057">
    <property type="entry name" value="Homeodomain-like_sf"/>
</dbReference>
<keyword evidence="3" id="KW-0804">Transcription</keyword>